<dbReference type="PANTHER" id="PTHR11352">
    <property type="entry name" value="PROLIFERATING CELL NUCLEAR ANTIGEN"/>
    <property type="match status" value="1"/>
</dbReference>
<dbReference type="GO" id="GO:0043626">
    <property type="term" value="C:PCNA complex"/>
    <property type="evidence" value="ECO:0007669"/>
    <property type="project" value="TreeGrafter"/>
</dbReference>
<dbReference type="GO" id="GO:0006298">
    <property type="term" value="P:mismatch repair"/>
    <property type="evidence" value="ECO:0007669"/>
    <property type="project" value="TreeGrafter"/>
</dbReference>
<keyword evidence="2" id="KW-0238">DNA-binding</keyword>
<organism evidence="5">
    <name type="scientific">viral metagenome</name>
    <dbReference type="NCBI Taxonomy" id="1070528"/>
    <lineage>
        <taxon>unclassified sequences</taxon>
        <taxon>metagenomes</taxon>
        <taxon>organismal metagenomes</taxon>
    </lineage>
</organism>
<dbReference type="PRINTS" id="PR00339">
    <property type="entry name" value="PCNACYCLIN"/>
</dbReference>
<dbReference type="GO" id="GO:0006272">
    <property type="term" value="P:leading strand elongation"/>
    <property type="evidence" value="ECO:0007669"/>
    <property type="project" value="TreeGrafter"/>
</dbReference>
<dbReference type="HAMAP" id="MF_00317">
    <property type="entry name" value="DNApol_clamp_arch"/>
    <property type="match status" value="1"/>
</dbReference>
<comment type="similarity">
    <text evidence="1">Belongs to the PCNA family.</text>
</comment>
<dbReference type="CDD" id="cd00577">
    <property type="entry name" value="PCNA"/>
    <property type="match status" value="1"/>
</dbReference>
<evidence type="ECO:0000259" key="3">
    <source>
        <dbReference type="Pfam" id="PF00705"/>
    </source>
</evidence>
<name>A0A6C0HL11_9ZZZZ</name>
<dbReference type="InterPro" id="IPR000730">
    <property type="entry name" value="Pr_cel_nuc_antig"/>
</dbReference>
<dbReference type="InterPro" id="IPR022659">
    <property type="entry name" value="Pr_cel_nuc_antig_CS"/>
</dbReference>
<dbReference type="InterPro" id="IPR022649">
    <property type="entry name" value="Pr_cel_nuc_antig_C"/>
</dbReference>
<reference evidence="5" key="1">
    <citation type="journal article" date="2020" name="Nature">
        <title>Giant virus diversity and host interactions through global metagenomics.</title>
        <authorList>
            <person name="Schulz F."/>
            <person name="Roux S."/>
            <person name="Paez-Espino D."/>
            <person name="Jungbluth S."/>
            <person name="Walsh D.A."/>
            <person name="Denef V.J."/>
            <person name="McMahon K.D."/>
            <person name="Konstantinidis K.T."/>
            <person name="Eloe-Fadrosh E.A."/>
            <person name="Kyrpides N.C."/>
            <person name="Woyke T."/>
        </authorList>
    </citation>
    <scope>NUCLEOTIDE SEQUENCE</scope>
    <source>
        <strain evidence="5">GVMAG-M-3300023184-13</strain>
    </source>
</reference>
<dbReference type="InterPro" id="IPR022648">
    <property type="entry name" value="Pr_cel_nuc_antig_N"/>
</dbReference>
<dbReference type="EMBL" id="MN739981">
    <property type="protein sequence ID" value="QHT81351.1"/>
    <property type="molecule type" value="Genomic_DNA"/>
</dbReference>
<dbReference type="Pfam" id="PF00705">
    <property type="entry name" value="PCNA_N"/>
    <property type="match status" value="1"/>
</dbReference>
<dbReference type="GO" id="GO:0019985">
    <property type="term" value="P:translesion synthesis"/>
    <property type="evidence" value="ECO:0007669"/>
    <property type="project" value="TreeGrafter"/>
</dbReference>
<proteinExistence type="inferred from homology"/>
<dbReference type="GO" id="GO:0003677">
    <property type="term" value="F:DNA binding"/>
    <property type="evidence" value="ECO:0007669"/>
    <property type="project" value="UniProtKB-KW"/>
</dbReference>
<dbReference type="Gene3D" id="3.70.10.10">
    <property type="match status" value="1"/>
</dbReference>
<dbReference type="AlphaFoldDB" id="A0A6C0HL11"/>
<evidence type="ECO:0000256" key="2">
    <source>
        <dbReference type="ARBA" id="ARBA00023125"/>
    </source>
</evidence>
<evidence type="ECO:0000259" key="4">
    <source>
        <dbReference type="Pfam" id="PF02747"/>
    </source>
</evidence>
<evidence type="ECO:0008006" key="6">
    <source>
        <dbReference type="Google" id="ProtNLM"/>
    </source>
</evidence>
<dbReference type="GO" id="GO:0006275">
    <property type="term" value="P:regulation of DNA replication"/>
    <property type="evidence" value="ECO:0007669"/>
    <property type="project" value="InterPro"/>
</dbReference>
<sequence length="293" mass="33539">MSLISSSENANANTQDVTTALVHADKLQTNDFNNYIFHLWTSKTSPIKYLTELLKDLLTEANLECSEEGIKLLSIDSARTVLIHLKLPRDSFEEFKCETPMVLGINLEHFFKIIKNMENSDTLRLFVAKDNVNRIGIERYNKEENINNTIYQSLIDIPVQTRDIPSPTFKSVIVMSSSRFQKICREISQFSDKIEITCAGNQVIFNGCNENASQEIRVKPSENGMQFEQNTPDEIVQGVFKLKYLVQFSKCSNLSNQVRIYLKNNYPLVLESKMEKFGFIRLCLAPNVEENDG</sequence>
<feature type="domain" description="Proliferating cell nuclear antigen PCNA C-terminal" evidence="4">
    <location>
        <begin position="164"/>
        <end position="286"/>
    </location>
</feature>
<protein>
    <recommendedName>
        <fullName evidence="6">Proliferating cell nuclear antigen</fullName>
    </recommendedName>
</protein>
<dbReference type="NCBIfam" id="TIGR00590">
    <property type="entry name" value="pcna"/>
    <property type="match status" value="1"/>
</dbReference>
<dbReference type="SUPFAM" id="SSF55979">
    <property type="entry name" value="DNA clamp"/>
    <property type="match status" value="2"/>
</dbReference>
<dbReference type="PROSITE" id="PS01251">
    <property type="entry name" value="PCNA_1"/>
    <property type="match status" value="1"/>
</dbReference>
<dbReference type="InterPro" id="IPR046938">
    <property type="entry name" value="DNA_clamp_sf"/>
</dbReference>
<dbReference type="Pfam" id="PF02747">
    <property type="entry name" value="PCNA_C"/>
    <property type="match status" value="1"/>
</dbReference>
<accession>A0A6C0HL11</accession>
<feature type="domain" description="Proliferating cell nuclear antigen PCNA N-terminal" evidence="3">
    <location>
        <begin position="43"/>
        <end position="149"/>
    </location>
</feature>
<dbReference type="PANTHER" id="PTHR11352:SF0">
    <property type="entry name" value="PROLIFERATING CELL NUCLEAR ANTIGEN"/>
    <property type="match status" value="1"/>
</dbReference>
<evidence type="ECO:0000256" key="1">
    <source>
        <dbReference type="ARBA" id="ARBA00010462"/>
    </source>
</evidence>
<dbReference type="GO" id="GO:0030337">
    <property type="term" value="F:DNA polymerase processivity factor activity"/>
    <property type="evidence" value="ECO:0007669"/>
    <property type="project" value="InterPro"/>
</dbReference>
<evidence type="ECO:0000313" key="5">
    <source>
        <dbReference type="EMBL" id="QHT81351.1"/>
    </source>
</evidence>